<comment type="subcellular location">
    <subcellularLocation>
        <location evidence="1">Membrane</location>
        <topology evidence="1">Multi-pass membrane protein</topology>
    </subcellularLocation>
</comment>
<evidence type="ECO:0000313" key="8">
    <source>
        <dbReference type="Proteomes" id="UP000826234"/>
    </source>
</evidence>
<organism evidence="7 8">
    <name type="scientific">Phrynosoma platyrhinos</name>
    <name type="common">Desert horned lizard</name>
    <dbReference type="NCBI Taxonomy" id="52577"/>
    <lineage>
        <taxon>Eukaryota</taxon>
        <taxon>Metazoa</taxon>
        <taxon>Chordata</taxon>
        <taxon>Craniata</taxon>
        <taxon>Vertebrata</taxon>
        <taxon>Euteleostomi</taxon>
        <taxon>Lepidosauria</taxon>
        <taxon>Squamata</taxon>
        <taxon>Bifurcata</taxon>
        <taxon>Unidentata</taxon>
        <taxon>Episquamata</taxon>
        <taxon>Toxicofera</taxon>
        <taxon>Iguania</taxon>
        <taxon>Phrynosomatidae</taxon>
        <taxon>Phrynosomatinae</taxon>
        <taxon>Phrynosoma</taxon>
    </lineage>
</organism>
<sequence>MDTTADNGAEWAVFAPATIPYDNLGPLGTFTKYLVENHNTALKIGYLISWLIHIGEALYSYKLCKKKGITNRLTQLLWFLQTLAFGGFSLYYLQIYKPSRKANEGFNQKTK</sequence>
<keyword evidence="2 6" id="KW-0812">Transmembrane</keyword>
<evidence type="ECO:0000256" key="6">
    <source>
        <dbReference type="SAM" id="Phobius"/>
    </source>
</evidence>
<keyword evidence="4 6" id="KW-0472">Membrane</keyword>
<evidence type="ECO:0000256" key="3">
    <source>
        <dbReference type="ARBA" id="ARBA00022989"/>
    </source>
</evidence>
<dbReference type="Proteomes" id="UP000826234">
    <property type="component" value="Unassembled WGS sequence"/>
</dbReference>
<dbReference type="EMBL" id="JAIPUX010001232">
    <property type="protein sequence ID" value="KAH0624320.1"/>
    <property type="molecule type" value="Genomic_DNA"/>
</dbReference>
<keyword evidence="8" id="KW-1185">Reference proteome</keyword>
<evidence type="ECO:0000256" key="2">
    <source>
        <dbReference type="ARBA" id="ARBA00022692"/>
    </source>
</evidence>
<gene>
    <name evidence="7" type="ORF">JD844_031682</name>
</gene>
<evidence type="ECO:0000256" key="4">
    <source>
        <dbReference type="ARBA" id="ARBA00023136"/>
    </source>
</evidence>
<evidence type="ECO:0000313" key="7">
    <source>
        <dbReference type="EMBL" id="KAH0624320.1"/>
    </source>
</evidence>
<reference evidence="7 8" key="1">
    <citation type="journal article" date="2022" name="Gigascience">
        <title>A chromosome-level genome assembly and annotation of the desert horned lizard, Phrynosoma platyrhinos, provides insight into chromosomal rearrangements among reptiles.</title>
        <authorList>
            <person name="Koochekian N."/>
            <person name="Ascanio A."/>
            <person name="Farleigh K."/>
            <person name="Card D.C."/>
            <person name="Schield D.R."/>
            <person name="Castoe T.A."/>
            <person name="Jezkova T."/>
        </authorList>
    </citation>
    <scope>NUCLEOTIDE SEQUENCE [LARGE SCALE GENOMIC DNA]</scope>
    <source>
        <strain evidence="7">NK-2021</strain>
    </source>
</reference>
<evidence type="ECO:0000256" key="5">
    <source>
        <dbReference type="ARBA" id="ARBA00034834"/>
    </source>
</evidence>
<accession>A0ABQ7T4D1</accession>
<name>A0ABQ7T4D1_PHRPL</name>
<dbReference type="PANTHER" id="PTHR34104">
    <property type="entry name" value="TRANSMEMBRANE PROTEIN 254"/>
    <property type="match status" value="1"/>
</dbReference>
<dbReference type="InterPro" id="IPR028110">
    <property type="entry name" value="TMEM254"/>
</dbReference>
<proteinExistence type="predicted"/>
<dbReference type="PANTHER" id="PTHR34104:SF3">
    <property type="entry name" value="TRANSMEMBRANE PROTEIN 254"/>
    <property type="match status" value="1"/>
</dbReference>
<evidence type="ECO:0000256" key="1">
    <source>
        <dbReference type="ARBA" id="ARBA00004141"/>
    </source>
</evidence>
<protein>
    <recommendedName>
        <fullName evidence="5">Transmembrane protein 254</fullName>
    </recommendedName>
</protein>
<feature type="transmembrane region" description="Helical" evidence="6">
    <location>
        <begin position="76"/>
        <end position="93"/>
    </location>
</feature>
<keyword evidence="3 6" id="KW-1133">Transmembrane helix</keyword>
<dbReference type="Pfam" id="PF14934">
    <property type="entry name" value="TMEM254"/>
    <property type="match status" value="1"/>
</dbReference>
<comment type="caution">
    <text evidence="7">The sequence shown here is derived from an EMBL/GenBank/DDBJ whole genome shotgun (WGS) entry which is preliminary data.</text>
</comment>